<keyword evidence="2" id="KW-0732">Signal</keyword>
<feature type="compositionally biased region" description="Basic residues" evidence="1">
    <location>
        <begin position="165"/>
        <end position="178"/>
    </location>
</feature>
<keyword evidence="4" id="KW-1185">Reference proteome</keyword>
<gene>
    <name evidence="3" type="ORF">M427DRAFT_441189</name>
</gene>
<evidence type="ECO:0008006" key="5">
    <source>
        <dbReference type="Google" id="ProtNLM"/>
    </source>
</evidence>
<feature type="signal peptide" evidence="2">
    <location>
        <begin position="1"/>
        <end position="33"/>
    </location>
</feature>
<reference evidence="3 4" key="1">
    <citation type="journal article" date="2015" name="Genome Biol. Evol.">
        <title>Phylogenomic analyses indicate that early fungi evolved digesting cell walls of algal ancestors of land plants.</title>
        <authorList>
            <person name="Chang Y."/>
            <person name="Wang S."/>
            <person name="Sekimoto S."/>
            <person name="Aerts A.L."/>
            <person name="Choi C."/>
            <person name="Clum A."/>
            <person name="LaButti K.M."/>
            <person name="Lindquist E.A."/>
            <person name="Yee Ngan C."/>
            <person name="Ohm R.A."/>
            <person name="Salamov A.A."/>
            <person name="Grigoriev I.V."/>
            <person name="Spatafora J.W."/>
            <person name="Berbee M.L."/>
        </authorList>
    </citation>
    <scope>NUCLEOTIDE SEQUENCE [LARGE SCALE GENOMIC DNA]</scope>
    <source>
        <strain evidence="3 4">JEL478</strain>
    </source>
</reference>
<feature type="chain" id="PRO_5007295922" description="WAP domain-containing protein" evidence="2">
    <location>
        <begin position="34"/>
        <end position="178"/>
    </location>
</feature>
<feature type="region of interest" description="Disordered" evidence="1">
    <location>
        <begin position="139"/>
        <end position="178"/>
    </location>
</feature>
<dbReference type="AlphaFoldDB" id="A0A139A3E4"/>
<feature type="compositionally biased region" description="Basic residues" evidence="1">
    <location>
        <begin position="139"/>
        <end position="151"/>
    </location>
</feature>
<dbReference type="EMBL" id="KQ965804">
    <property type="protein sequence ID" value="KXS11290.1"/>
    <property type="molecule type" value="Genomic_DNA"/>
</dbReference>
<evidence type="ECO:0000256" key="1">
    <source>
        <dbReference type="SAM" id="MobiDB-lite"/>
    </source>
</evidence>
<evidence type="ECO:0000313" key="4">
    <source>
        <dbReference type="Proteomes" id="UP000070544"/>
    </source>
</evidence>
<name>A0A139A3E4_GONPJ</name>
<dbReference type="Proteomes" id="UP000070544">
    <property type="component" value="Unassembled WGS sequence"/>
</dbReference>
<evidence type="ECO:0000313" key="3">
    <source>
        <dbReference type="EMBL" id="KXS11290.1"/>
    </source>
</evidence>
<sequence>MRRRRAHAHSLHRIFCAAIVCAVLCASPAAADAELHHAHAARAMSPRSLFARQSGLCGIPDLTYCPGAPRTADSCMPVGAVCCSGRWCPATTACSADGLGCLGCNTTCGAGDPTVACTDPNRLLQLRKVRRVVRRRWSPAPGQRRHGKGILRRREMPRQMLQRNNPRRHRRVRRRRVR</sequence>
<evidence type="ECO:0000256" key="2">
    <source>
        <dbReference type="SAM" id="SignalP"/>
    </source>
</evidence>
<protein>
    <recommendedName>
        <fullName evidence="5">WAP domain-containing protein</fullName>
    </recommendedName>
</protein>
<accession>A0A139A3E4</accession>
<proteinExistence type="predicted"/>
<organism evidence="3 4">
    <name type="scientific">Gonapodya prolifera (strain JEL478)</name>
    <name type="common">Monoblepharis prolifera</name>
    <dbReference type="NCBI Taxonomy" id="1344416"/>
    <lineage>
        <taxon>Eukaryota</taxon>
        <taxon>Fungi</taxon>
        <taxon>Fungi incertae sedis</taxon>
        <taxon>Chytridiomycota</taxon>
        <taxon>Chytridiomycota incertae sedis</taxon>
        <taxon>Monoblepharidomycetes</taxon>
        <taxon>Monoblepharidales</taxon>
        <taxon>Gonapodyaceae</taxon>
        <taxon>Gonapodya</taxon>
    </lineage>
</organism>